<keyword evidence="2" id="KW-1185">Reference proteome</keyword>
<dbReference type="Proteomes" id="UP000465266">
    <property type="component" value="Unassembled WGS sequence"/>
</dbReference>
<gene>
    <name evidence="1" type="ORF">IFM53868_09822</name>
</gene>
<organism evidence="1 2">
    <name type="scientific">Aspergillus udagawae</name>
    <dbReference type="NCBI Taxonomy" id="91492"/>
    <lineage>
        <taxon>Eukaryota</taxon>
        <taxon>Fungi</taxon>
        <taxon>Dikarya</taxon>
        <taxon>Ascomycota</taxon>
        <taxon>Pezizomycotina</taxon>
        <taxon>Eurotiomycetes</taxon>
        <taxon>Eurotiomycetidae</taxon>
        <taxon>Eurotiales</taxon>
        <taxon>Aspergillaceae</taxon>
        <taxon>Aspergillus</taxon>
        <taxon>Aspergillus subgen. Fumigati</taxon>
    </lineage>
</organism>
<evidence type="ECO:0000313" key="1">
    <source>
        <dbReference type="EMBL" id="GFF98488.1"/>
    </source>
</evidence>
<protein>
    <submittedName>
        <fullName evidence="1">Uncharacterized protein</fullName>
    </submittedName>
</protein>
<dbReference type="EMBL" id="BLKG01000187">
    <property type="protein sequence ID" value="GFF98488.1"/>
    <property type="molecule type" value="Genomic_DNA"/>
</dbReference>
<sequence length="135" mass="15044">MAHNTTPLGDWLEDLFRKMFYQLDDEISQKAMDESISPALKISINGQHMPVDTYKRLIMDTRCTHRMAVKSSRELLTSSGAADSEIGSVAHIQTFTLEEMKTGAKREQTSLTICVIASTGGKKQLVEMAEIMSDC</sequence>
<evidence type="ECO:0000313" key="2">
    <source>
        <dbReference type="Proteomes" id="UP000465266"/>
    </source>
</evidence>
<accession>A0ABQ1BCI0</accession>
<reference evidence="1 2" key="1">
    <citation type="submission" date="2020-01" db="EMBL/GenBank/DDBJ databases">
        <title>Draft genome sequence of Aspergillus udagawae IFM 53868.</title>
        <authorList>
            <person name="Takahashi H."/>
            <person name="Yaguchi T."/>
        </authorList>
    </citation>
    <scope>NUCLEOTIDE SEQUENCE [LARGE SCALE GENOMIC DNA]</scope>
    <source>
        <strain evidence="1 2">IFM 53868</strain>
    </source>
</reference>
<proteinExistence type="predicted"/>
<comment type="caution">
    <text evidence="1">The sequence shown here is derived from an EMBL/GenBank/DDBJ whole genome shotgun (WGS) entry which is preliminary data.</text>
</comment>
<name>A0ABQ1BCI0_9EURO</name>